<dbReference type="EMBL" id="BKCN01000012">
    <property type="protein sequence ID" value="GER04651.1"/>
    <property type="molecule type" value="Genomic_DNA"/>
</dbReference>
<dbReference type="PANTHER" id="PTHR40278">
    <property type="entry name" value="DNA UTILIZATION PROTEIN HOFN"/>
    <property type="match status" value="1"/>
</dbReference>
<evidence type="ECO:0000259" key="1">
    <source>
        <dbReference type="Pfam" id="PF05134"/>
    </source>
</evidence>
<dbReference type="SUPFAM" id="SSF53067">
    <property type="entry name" value="Actin-like ATPase domain"/>
    <property type="match status" value="1"/>
</dbReference>
<proteinExistence type="predicted"/>
<dbReference type="InterPro" id="IPR024230">
    <property type="entry name" value="GspL_cyto_dom"/>
</dbReference>
<dbReference type="InterPro" id="IPR007813">
    <property type="entry name" value="PilN"/>
</dbReference>
<keyword evidence="3" id="KW-1185">Reference proteome</keyword>
<evidence type="ECO:0000313" key="2">
    <source>
        <dbReference type="EMBL" id="GER04651.1"/>
    </source>
</evidence>
<protein>
    <submittedName>
        <fullName evidence="2">Type II secretion system protein L</fullName>
    </submittedName>
</protein>
<reference evidence="2 3" key="1">
    <citation type="submission" date="2019-09" db="EMBL/GenBank/DDBJ databases">
        <title>NBRP : Genome information of microbial organism related human and environment.</title>
        <authorList>
            <person name="Hattori M."/>
            <person name="Oshima K."/>
            <person name="Inaba H."/>
            <person name="Suda W."/>
            <person name="Sakamoto M."/>
            <person name="Iino T."/>
            <person name="Kitahara M."/>
            <person name="Oshida Y."/>
            <person name="Iida T."/>
            <person name="Kudo T."/>
            <person name="Itoh T."/>
            <person name="Ohkuma M."/>
        </authorList>
    </citation>
    <scope>NUCLEOTIDE SEQUENCE [LARGE SCALE GENOMIC DNA]</scope>
    <source>
        <strain evidence="2 3">Q-1</strain>
    </source>
</reference>
<sequence>MRFDINQLGRTAKQLFSWWMRELAGLLPVAWLARAGQWRRTLVFEIGQDQVTARLYKGNGPCALSGQDRGPTDHKDEGSVIFEAPYDRDRPAALADALNHPSLQALPEVDQVHVLIPKDRVLSRAIHLPLAARDSLAQAVLFDLDRQTPFQPEQVYIGLKNPLIDQAAGRINLSIDLMRREDLNPLLDALKQAGVKPDALRASVLGADLLPDHHRLEKPGFSRLKTVSILLLAGLLLLAYWLPQNRLDEARANLSQELLETRKKALAVDDLMRDLEALQNRQTLLFERRAAEPMALTLMNSLSKALPMDVFLIEFSYENGVVSLTGFADRASTVLSAVEDIDLFHQARFVAPVTQDQRIGRERFSLAADIFMPKAGTPQNAAIKNDSAARVRGGR</sequence>
<dbReference type="Proteomes" id="UP000324996">
    <property type="component" value="Unassembled WGS sequence"/>
</dbReference>
<dbReference type="AlphaFoldDB" id="A0A5A7N8H5"/>
<name>A0A5A7N8H5_9PROT</name>
<feature type="domain" description="GspL cytoplasmic actin-ATPase-like" evidence="1">
    <location>
        <begin position="94"/>
        <end position="201"/>
    </location>
</feature>
<dbReference type="InterPro" id="IPR052534">
    <property type="entry name" value="Extracell_DNA_Util/SecSys_Comp"/>
</dbReference>
<accession>A0A5A7N8H5</accession>
<dbReference type="Pfam" id="PF05134">
    <property type="entry name" value="T2SSL"/>
    <property type="match status" value="1"/>
</dbReference>
<evidence type="ECO:0000313" key="3">
    <source>
        <dbReference type="Proteomes" id="UP000324996"/>
    </source>
</evidence>
<dbReference type="Gene3D" id="3.30.420.380">
    <property type="match status" value="1"/>
</dbReference>
<dbReference type="InterPro" id="IPR043129">
    <property type="entry name" value="ATPase_NBD"/>
</dbReference>
<dbReference type="RefSeq" id="WP_042085478.1">
    <property type="nucleotide sequence ID" value="NZ_BKCN01000012.1"/>
</dbReference>
<dbReference type="PANTHER" id="PTHR40278:SF1">
    <property type="entry name" value="DNA UTILIZATION PROTEIN HOFN"/>
    <property type="match status" value="1"/>
</dbReference>
<dbReference type="Pfam" id="PF05137">
    <property type="entry name" value="PilN"/>
    <property type="match status" value="1"/>
</dbReference>
<organism evidence="2 3">
    <name type="scientific">Iodidimonas nitroreducens</name>
    <dbReference type="NCBI Taxonomy" id="1236968"/>
    <lineage>
        <taxon>Bacteria</taxon>
        <taxon>Pseudomonadati</taxon>
        <taxon>Pseudomonadota</taxon>
        <taxon>Alphaproteobacteria</taxon>
        <taxon>Iodidimonadales</taxon>
        <taxon>Iodidimonadaceae</taxon>
        <taxon>Iodidimonas</taxon>
    </lineage>
</organism>
<comment type="caution">
    <text evidence="2">The sequence shown here is derived from an EMBL/GenBank/DDBJ whole genome shotgun (WGS) entry which is preliminary data.</text>
</comment>
<gene>
    <name evidence="2" type="primary">pefL</name>
    <name evidence="2" type="ORF">JCM17846_23330</name>
</gene>